<dbReference type="EMBL" id="AM697689">
    <property type="protein sequence ID" value="CAM91777.1"/>
    <property type="molecule type" value="mRNA"/>
</dbReference>
<protein>
    <submittedName>
        <fullName evidence="1">Uncharacterized protein</fullName>
    </submittedName>
</protein>
<proteinExistence type="evidence at transcript level"/>
<sequence>THQHFDEAFTKANSDEAYWSCANSVEELRDFSCENTDEELNGDFDQVDFRFLKKGKNILEPSDQEEKNYYCRRCLVKKSSEKIRSEVENICVEWAIEIEQILPSTSP</sequence>
<reference evidence="1" key="1">
    <citation type="submission" date="2007-04" db="EMBL/GenBank/DDBJ databases">
        <title>Analysis of the immune-related transcriptome of an bilaterian model, the marine annelid Platynereis dumerilii.</title>
        <authorList>
            <person name="Altincicek B."/>
            <person name="Vilcinskas A."/>
        </authorList>
    </citation>
    <scope>NUCLEOTIDE SEQUENCE</scope>
    <source>
        <strain evidence="1">Hauenschild</strain>
        <tissue evidence="1">Whole animal</tissue>
    </source>
</reference>
<accession>A4VB06</accession>
<name>A4VB06_PLADU</name>
<organism evidence="1">
    <name type="scientific">Platynereis dumerilii</name>
    <name type="common">Dumeril's clam worm</name>
    <dbReference type="NCBI Taxonomy" id="6359"/>
    <lineage>
        <taxon>Eukaryota</taxon>
        <taxon>Metazoa</taxon>
        <taxon>Spiralia</taxon>
        <taxon>Lophotrochozoa</taxon>
        <taxon>Annelida</taxon>
        <taxon>Polychaeta</taxon>
        <taxon>Errantia</taxon>
        <taxon>Phyllodocida</taxon>
        <taxon>Nereididae</taxon>
        <taxon>Platynereis</taxon>
    </lineage>
</organism>
<feature type="non-terminal residue" evidence="1">
    <location>
        <position position="1"/>
    </location>
</feature>
<evidence type="ECO:0000313" key="1">
    <source>
        <dbReference type="EMBL" id="CAM91777.1"/>
    </source>
</evidence>
<dbReference type="AlphaFoldDB" id="A4VB06"/>